<protein>
    <submittedName>
        <fullName evidence="2">N-acetyltransferase</fullName>
    </submittedName>
</protein>
<dbReference type="EMBL" id="PXXU01000014">
    <property type="protein sequence ID" value="PSJ17746.1"/>
    <property type="molecule type" value="Genomic_DNA"/>
</dbReference>
<keyword evidence="3" id="KW-1185">Reference proteome</keyword>
<dbReference type="Pfam" id="PF00583">
    <property type="entry name" value="Acetyltransf_1"/>
    <property type="match status" value="1"/>
</dbReference>
<feature type="domain" description="N-acetyltransferase" evidence="1">
    <location>
        <begin position="3"/>
        <end position="145"/>
    </location>
</feature>
<evidence type="ECO:0000313" key="3">
    <source>
        <dbReference type="Proteomes" id="UP000241912"/>
    </source>
</evidence>
<proteinExistence type="predicted"/>
<comment type="caution">
    <text evidence="2">The sequence shown here is derived from an EMBL/GenBank/DDBJ whole genome shotgun (WGS) entry which is preliminary data.</text>
</comment>
<dbReference type="AlphaFoldDB" id="A0A2P7NWA3"/>
<dbReference type="Proteomes" id="UP000241912">
    <property type="component" value="Unassembled WGS sequence"/>
</dbReference>
<dbReference type="SUPFAM" id="SSF55729">
    <property type="entry name" value="Acyl-CoA N-acyltransferases (Nat)"/>
    <property type="match status" value="1"/>
</dbReference>
<evidence type="ECO:0000313" key="2">
    <source>
        <dbReference type="EMBL" id="PSJ17746.1"/>
    </source>
</evidence>
<dbReference type="PROSITE" id="PS51186">
    <property type="entry name" value="GNAT"/>
    <property type="match status" value="1"/>
</dbReference>
<dbReference type="InterPro" id="IPR016181">
    <property type="entry name" value="Acyl_CoA_acyltransferase"/>
</dbReference>
<gene>
    <name evidence="2" type="ORF">C7H79_06345</name>
</gene>
<evidence type="ECO:0000259" key="1">
    <source>
        <dbReference type="PROSITE" id="PS51186"/>
    </source>
</evidence>
<accession>A0A2P7NWA3</accession>
<reference evidence="2 3" key="1">
    <citation type="submission" date="2018-03" db="EMBL/GenBank/DDBJ databases">
        <title>Draft genome of Nitrosomonas supralitoralis APG5.</title>
        <authorList>
            <person name="Urakawa H."/>
            <person name="Lopez J.V."/>
        </authorList>
    </citation>
    <scope>NUCLEOTIDE SEQUENCE [LARGE SCALE GENOMIC DNA]</scope>
    <source>
        <strain evidence="2 3">APG5</strain>
    </source>
</reference>
<dbReference type="InterPro" id="IPR000182">
    <property type="entry name" value="GNAT_dom"/>
</dbReference>
<dbReference type="OrthoDB" id="5525374at2"/>
<dbReference type="GO" id="GO:0016747">
    <property type="term" value="F:acyltransferase activity, transferring groups other than amino-acyl groups"/>
    <property type="evidence" value="ECO:0007669"/>
    <property type="project" value="InterPro"/>
</dbReference>
<organism evidence="2 3">
    <name type="scientific">Nitrosomonas supralitoralis</name>
    <dbReference type="NCBI Taxonomy" id="2116706"/>
    <lineage>
        <taxon>Bacteria</taxon>
        <taxon>Pseudomonadati</taxon>
        <taxon>Pseudomonadota</taxon>
        <taxon>Betaproteobacteria</taxon>
        <taxon>Nitrosomonadales</taxon>
        <taxon>Nitrosomonadaceae</taxon>
        <taxon>Nitrosomonas</taxon>
    </lineage>
</organism>
<name>A0A2P7NWA3_9PROT</name>
<dbReference type="CDD" id="cd04301">
    <property type="entry name" value="NAT_SF"/>
    <property type="match status" value="1"/>
</dbReference>
<keyword evidence="2" id="KW-0808">Transferase</keyword>
<dbReference type="Gene3D" id="3.40.630.30">
    <property type="match status" value="1"/>
</dbReference>
<sequence length="145" mass="17374">MKIRIRSVRDSDYQWLLELHHTVYHDLITKEFGYWDNDEELGLFKKAWESKKIEIILQHDMPAGMFIVDEHADHIWLDEIQLDHHCQNQGIGTTVIRQLIARARARYLPLRLRVLHANQSAYRLYQKLGFLRIGEAKHHHVMEIK</sequence>